<evidence type="ECO:0000313" key="5">
    <source>
        <dbReference type="Proteomes" id="UP000800041"/>
    </source>
</evidence>
<name>A0A6G1H849_9PEZI</name>
<dbReference type="GO" id="GO:0003700">
    <property type="term" value="F:DNA-binding transcription factor activity"/>
    <property type="evidence" value="ECO:0007669"/>
    <property type="project" value="InterPro"/>
</dbReference>
<sequence length="382" mass="41197">MFMTLKAKKPSDIPKASQQQPWLPSAAPPASRQQQSTPQQYHPQEDFVLFDTPAPAPTQHRRPSVPASHPTFNQGQPQLHANTAPNFGYRQTPILNRPPVPLFPSNSTGNIPQNRQRSSTMTGKATSSLMSQLRLTPPTASSDFDDLINGLGDFSGANDTPGADVFGFADTTDNSFNFTAINSGGHTGPTVSPKDVFNGDFFGSAPQTSASAFTNITTPDTTYDTSPLFENNGDLSATDNWFPLFPTEPTGHGLANDHASANVMTRNVSQQSLGDASVSSNSPLTLSASMHRSTSSNDNSPLTFPASISKSRRRKGPLPEIKPDPSDKVAVKRARNTLAARESRARKLSHVQTLEARLADAEAERDAWRRMAMDRGAPDSLN</sequence>
<reference evidence="4" key="1">
    <citation type="journal article" date="2020" name="Stud. Mycol.">
        <title>101 Dothideomycetes genomes: a test case for predicting lifestyles and emergence of pathogens.</title>
        <authorList>
            <person name="Haridas S."/>
            <person name="Albert R."/>
            <person name="Binder M."/>
            <person name="Bloem J."/>
            <person name="Labutti K."/>
            <person name="Salamov A."/>
            <person name="Andreopoulos B."/>
            <person name="Baker S."/>
            <person name="Barry K."/>
            <person name="Bills G."/>
            <person name="Bluhm B."/>
            <person name="Cannon C."/>
            <person name="Castanera R."/>
            <person name="Culley D."/>
            <person name="Daum C."/>
            <person name="Ezra D."/>
            <person name="Gonzalez J."/>
            <person name="Henrissat B."/>
            <person name="Kuo A."/>
            <person name="Liang C."/>
            <person name="Lipzen A."/>
            <person name="Lutzoni F."/>
            <person name="Magnuson J."/>
            <person name="Mondo S."/>
            <person name="Nolan M."/>
            <person name="Ohm R."/>
            <person name="Pangilinan J."/>
            <person name="Park H.-J."/>
            <person name="Ramirez L."/>
            <person name="Alfaro M."/>
            <person name="Sun H."/>
            <person name="Tritt A."/>
            <person name="Yoshinaga Y."/>
            <person name="Zwiers L.-H."/>
            <person name="Turgeon B."/>
            <person name="Goodwin S."/>
            <person name="Spatafora J."/>
            <person name="Crous P."/>
            <person name="Grigoriev I."/>
        </authorList>
    </citation>
    <scope>NUCLEOTIDE SEQUENCE</scope>
    <source>
        <strain evidence="4">CBS 113979</strain>
    </source>
</reference>
<feature type="region of interest" description="Disordered" evidence="2">
    <location>
        <begin position="1"/>
        <end position="95"/>
    </location>
</feature>
<feature type="compositionally biased region" description="Polar residues" evidence="2">
    <location>
        <begin position="70"/>
        <end position="85"/>
    </location>
</feature>
<feature type="domain" description="BZIP" evidence="3">
    <location>
        <begin position="332"/>
        <end position="346"/>
    </location>
</feature>
<dbReference type="PROSITE" id="PS00036">
    <property type="entry name" value="BZIP_BASIC"/>
    <property type="match status" value="1"/>
</dbReference>
<dbReference type="Proteomes" id="UP000800041">
    <property type="component" value="Unassembled WGS sequence"/>
</dbReference>
<feature type="region of interest" description="Disordered" evidence="2">
    <location>
        <begin position="268"/>
        <end position="331"/>
    </location>
</feature>
<evidence type="ECO:0000256" key="1">
    <source>
        <dbReference type="SAM" id="Coils"/>
    </source>
</evidence>
<dbReference type="OrthoDB" id="5419235at2759"/>
<dbReference type="AlphaFoldDB" id="A0A6G1H849"/>
<dbReference type="SUPFAM" id="SSF57959">
    <property type="entry name" value="Leucine zipper domain"/>
    <property type="match status" value="1"/>
</dbReference>
<dbReference type="InterPro" id="IPR004827">
    <property type="entry name" value="bZIP"/>
</dbReference>
<evidence type="ECO:0000313" key="4">
    <source>
        <dbReference type="EMBL" id="KAF1989381.1"/>
    </source>
</evidence>
<evidence type="ECO:0000256" key="2">
    <source>
        <dbReference type="SAM" id="MobiDB-lite"/>
    </source>
</evidence>
<feature type="compositionally biased region" description="Low complexity" evidence="2">
    <location>
        <begin position="24"/>
        <end position="42"/>
    </location>
</feature>
<accession>A0A6G1H849</accession>
<evidence type="ECO:0000259" key="3">
    <source>
        <dbReference type="PROSITE" id="PS00036"/>
    </source>
</evidence>
<feature type="compositionally biased region" description="Polar residues" evidence="2">
    <location>
        <begin position="268"/>
        <end position="309"/>
    </location>
</feature>
<dbReference type="InterPro" id="IPR046347">
    <property type="entry name" value="bZIP_sf"/>
</dbReference>
<organism evidence="4 5">
    <name type="scientific">Aulographum hederae CBS 113979</name>
    <dbReference type="NCBI Taxonomy" id="1176131"/>
    <lineage>
        <taxon>Eukaryota</taxon>
        <taxon>Fungi</taxon>
        <taxon>Dikarya</taxon>
        <taxon>Ascomycota</taxon>
        <taxon>Pezizomycotina</taxon>
        <taxon>Dothideomycetes</taxon>
        <taxon>Pleosporomycetidae</taxon>
        <taxon>Aulographales</taxon>
        <taxon>Aulographaceae</taxon>
    </lineage>
</organism>
<dbReference type="EMBL" id="ML977145">
    <property type="protein sequence ID" value="KAF1989381.1"/>
    <property type="molecule type" value="Genomic_DNA"/>
</dbReference>
<proteinExistence type="predicted"/>
<gene>
    <name evidence="4" type="ORF">K402DRAFT_402031</name>
</gene>
<feature type="compositionally biased region" description="Basic and acidic residues" evidence="2">
    <location>
        <begin position="321"/>
        <end position="330"/>
    </location>
</feature>
<keyword evidence="5" id="KW-1185">Reference proteome</keyword>
<dbReference type="Gene3D" id="3.30.160.60">
    <property type="entry name" value="Classic Zinc Finger"/>
    <property type="match status" value="1"/>
</dbReference>
<keyword evidence="1" id="KW-0175">Coiled coil</keyword>
<protein>
    <recommendedName>
        <fullName evidence="3">BZIP domain-containing protein</fullName>
    </recommendedName>
</protein>
<dbReference type="CDD" id="cd12193">
    <property type="entry name" value="bZIP_GCN4"/>
    <property type="match status" value="1"/>
</dbReference>
<feature type="coiled-coil region" evidence="1">
    <location>
        <begin position="344"/>
        <end position="371"/>
    </location>
</feature>
<feature type="region of interest" description="Disordered" evidence="2">
    <location>
        <begin position="107"/>
        <end position="127"/>
    </location>
</feature>